<evidence type="ECO:0008006" key="3">
    <source>
        <dbReference type="Google" id="ProtNLM"/>
    </source>
</evidence>
<dbReference type="SUPFAM" id="SSF53850">
    <property type="entry name" value="Periplasmic binding protein-like II"/>
    <property type="match status" value="1"/>
</dbReference>
<evidence type="ECO:0000313" key="1">
    <source>
        <dbReference type="EMBL" id="CCO49465.1"/>
    </source>
</evidence>
<dbReference type="Proteomes" id="UP000018211">
    <property type="component" value="Unassembled WGS sequence"/>
</dbReference>
<dbReference type="Pfam" id="PF16868">
    <property type="entry name" value="NMT1_3"/>
    <property type="match status" value="1"/>
</dbReference>
<protein>
    <recommendedName>
        <fullName evidence="3">TAXI family TRAP transporter solute-binding subunit</fullName>
    </recommendedName>
</protein>
<gene>
    <name evidence="1" type="ORF">VIBNISOn1_830021</name>
</gene>
<sequence length="327" mass="36129">MEMYRMKNKVVKLAIIAAFVIAAPVSGKALRMGTGGETGNYYSMGKDIHSYCAEDISRDIEIALSKGSVDNLLGMTNKEYAIGMVQEDVLQFNAKRSPKKVNKNRMKVITGLHEEAVHLLIPKGYKPQNSEKKGWKAWFSSSDGAPKKFDLAMLKGQKVGSWGGSMVSAEALGYFYDLNLKVTETKFDVNNNSLPIILVGGAPYKPVVEYLASGKWDLAPLDYNAISQTAGFYSNQTVNYQINGKVKGVPTVGIRALLIGKAFRKKSRNAPMTEMATCIYANVADLADDPDTNPNWSSVYDHIDSEGQSDWSYFPLDEDKLAEYEEL</sequence>
<dbReference type="PANTHER" id="PTHR42941:SF1">
    <property type="entry name" value="SLL1037 PROTEIN"/>
    <property type="match status" value="1"/>
</dbReference>
<dbReference type="Gene3D" id="3.40.190.10">
    <property type="entry name" value="Periplasmic binding protein-like II"/>
    <property type="match status" value="2"/>
</dbReference>
<dbReference type="PANTHER" id="PTHR42941">
    <property type="entry name" value="SLL1037 PROTEIN"/>
    <property type="match status" value="1"/>
</dbReference>
<dbReference type="EMBL" id="CAOF01000179">
    <property type="protein sequence ID" value="CCO49465.1"/>
    <property type="molecule type" value="Genomic_DNA"/>
</dbReference>
<name>A0AAV2VXZ7_9VIBR</name>
<reference evidence="1 2" key="1">
    <citation type="journal article" date="2013" name="ISME J.">
        <title>Comparative genomics of pathogenic lineages of Vibrio nigripulchritudo identifies virulence-associated traits.</title>
        <authorList>
            <person name="Goudenege D."/>
            <person name="Labreuche Y."/>
            <person name="Krin E."/>
            <person name="Ansquer D."/>
            <person name="Mangenot S."/>
            <person name="Calteau A."/>
            <person name="Medigue C."/>
            <person name="Mazel D."/>
            <person name="Polz M.F."/>
            <person name="Le Roux F."/>
        </authorList>
    </citation>
    <scope>NUCLEOTIDE SEQUENCE [LARGE SCALE GENOMIC DNA]</scope>
    <source>
        <strain evidence="1 2">SOn1</strain>
    </source>
</reference>
<accession>A0AAV2VXZ7</accession>
<organism evidence="1 2">
    <name type="scientific">Vibrio nigripulchritudo SOn1</name>
    <dbReference type="NCBI Taxonomy" id="1238450"/>
    <lineage>
        <taxon>Bacteria</taxon>
        <taxon>Pseudomonadati</taxon>
        <taxon>Pseudomonadota</taxon>
        <taxon>Gammaproteobacteria</taxon>
        <taxon>Vibrionales</taxon>
        <taxon>Vibrionaceae</taxon>
        <taxon>Vibrio</taxon>
    </lineage>
</organism>
<dbReference type="AlphaFoldDB" id="A0AAV2VXZ7"/>
<comment type="caution">
    <text evidence="1">The sequence shown here is derived from an EMBL/GenBank/DDBJ whole genome shotgun (WGS) entry which is preliminary data.</text>
</comment>
<proteinExistence type="predicted"/>
<dbReference type="InterPro" id="IPR011852">
    <property type="entry name" value="TRAP_TAXI"/>
</dbReference>
<evidence type="ECO:0000313" key="2">
    <source>
        <dbReference type="Proteomes" id="UP000018211"/>
    </source>
</evidence>